<evidence type="ECO:0000313" key="10">
    <source>
        <dbReference type="Proteomes" id="UP000612456"/>
    </source>
</evidence>
<dbReference type="Gene3D" id="1.10.3720.10">
    <property type="entry name" value="MetI-like"/>
    <property type="match status" value="1"/>
</dbReference>
<dbReference type="InterPro" id="IPR035906">
    <property type="entry name" value="MetI-like_sf"/>
</dbReference>
<evidence type="ECO:0000256" key="4">
    <source>
        <dbReference type="ARBA" id="ARBA00022692"/>
    </source>
</evidence>
<keyword evidence="3" id="KW-1003">Cell membrane</keyword>
<keyword evidence="4 7" id="KW-0812">Transmembrane</keyword>
<dbReference type="GO" id="GO:0055085">
    <property type="term" value="P:transmembrane transport"/>
    <property type="evidence" value="ECO:0007669"/>
    <property type="project" value="InterPro"/>
</dbReference>
<keyword evidence="5 7" id="KW-1133">Transmembrane helix</keyword>
<dbReference type="PANTHER" id="PTHR43744:SF9">
    <property type="entry name" value="POLYGALACTURONAN_RHAMNOGALACTURONAN TRANSPORT SYSTEM PERMEASE PROTEIN YTCP"/>
    <property type="match status" value="1"/>
</dbReference>
<keyword evidence="6 7" id="KW-0472">Membrane</keyword>
<keyword evidence="2 7" id="KW-0813">Transport</keyword>
<comment type="similarity">
    <text evidence="7">Belongs to the binding-protein-dependent transport system permease family.</text>
</comment>
<evidence type="ECO:0000256" key="6">
    <source>
        <dbReference type="ARBA" id="ARBA00023136"/>
    </source>
</evidence>
<evidence type="ECO:0000256" key="2">
    <source>
        <dbReference type="ARBA" id="ARBA00022448"/>
    </source>
</evidence>
<dbReference type="InterPro" id="IPR000515">
    <property type="entry name" value="MetI-like"/>
</dbReference>
<dbReference type="PROSITE" id="PS50928">
    <property type="entry name" value="ABC_TM1"/>
    <property type="match status" value="1"/>
</dbReference>
<feature type="domain" description="ABC transmembrane type-1" evidence="8">
    <location>
        <begin position="68"/>
        <end position="271"/>
    </location>
</feature>
<evidence type="ECO:0000313" key="9">
    <source>
        <dbReference type="EMBL" id="GGD94745.1"/>
    </source>
</evidence>
<proteinExistence type="inferred from homology"/>
<evidence type="ECO:0000256" key="5">
    <source>
        <dbReference type="ARBA" id="ARBA00022989"/>
    </source>
</evidence>
<dbReference type="PANTHER" id="PTHR43744">
    <property type="entry name" value="ABC TRANSPORTER PERMEASE PROTEIN MG189-RELATED-RELATED"/>
    <property type="match status" value="1"/>
</dbReference>
<evidence type="ECO:0000256" key="1">
    <source>
        <dbReference type="ARBA" id="ARBA00004651"/>
    </source>
</evidence>
<reference evidence="9" key="1">
    <citation type="journal article" date="2014" name="Int. J. Syst. Evol. Microbiol.">
        <title>Complete genome sequence of Corynebacterium casei LMG S-19264T (=DSM 44701T), isolated from a smear-ripened cheese.</title>
        <authorList>
            <consortium name="US DOE Joint Genome Institute (JGI-PGF)"/>
            <person name="Walter F."/>
            <person name="Albersmeier A."/>
            <person name="Kalinowski J."/>
            <person name="Ruckert C."/>
        </authorList>
    </citation>
    <scope>NUCLEOTIDE SEQUENCE</scope>
    <source>
        <strain evidence="9">CGMCC 1.15178</strain>
    </source>
</reference>
<feature type="transmembrane region" description="Helical" evidence="7">
    <location>
        <begin position="7"/>
        <end position="28"/>
    </location>
</feature>
<accession>A0A916ZGI4</accession>
<dbReference type="CDD" id="cd06261">
    <property type="entry name" value="TM_PBP2"/>
    <property type="match status" value="1"/>
</dbReference>
<sequence>MENIFTVGNYFIMIVFAFITFFPFYYIIIYSLSDPSAAQNGLITLWPKGFTLINYQSVFKVEYLANATLVTLTRTVLGTILTLMGCSLFAYGLTKSILPFRKTMYRLLIISMYISSGLIPMYLLITMLHLKNNFLVYVIPSIIAPFFLILIKTYIEQLPPALEEAAMVEGAGYFAIFFKIVLPLCLPIMATIAIFQAVNHWNSWMDNLFFVTDSRLLTLQMLLLNLIKSHTVSATAAATNELSGIKVTPNSIRMTITIVATLPIMIVYPFLQRFFIKGIMLGAVKG</sequence>
<evidence type="ECO:0000259" key="8">
    <source>
        <dbReference type="PROSITE" id="PS50928"/>
    </source>
</evidence>
<feature type="transmembrane region" description="Helical" evidence="7">
    <location>
        <begin position="252"/>
        <end position="271"/>
    </location>
</feature>
<reference evidence="9" key="2">
    <citation type="submission" date="2020-09" db="EMBL/GenBank/DDBJ databases">
        <authorList>
            <person name="Sun Q."/>
            <person name="Zhou Y."/>
        </authorList>
    </citation>
    <scope>NUCLEOTIDE SEQUENCE</scope>
    <source>
        <strain evidence="9">CGMCC 1.15178</strain>
    </source>
</reference>
<feature type="transmembrane region" description="Helical" evidence="7">
    <location>
        <begin position="72"/>
        <end position="93"/>
    </location>
</feature>
<comment type="caution">
    <text evidence="9">The sequence shown here is derived from an EMBL/GenBank/DDBJ whole genome shotgun (WGS) entry which is preliminary data.</text>
</comment>
<dbReference type="Proteomes" id="UP000612456">
    <property type="component" value="Unassembled WGS sequence"/>
</dbReference>
<evidence type="ECO:0000256" key="7">
    <source>
        <dbReference type="RuleBase" id="RU363032"/>
    </source>
</evidence>
<dbReference type="Pfam" id="PF00528">
    <property type="entry name" value="BPD_transp_1"/>
    <property type="match status" value="1"/>
</dbReference>
<feature type="transmembrane region" description="Helical" evidence="7">
    <location>
        <begin position="176"/>
        <end position="198"/>
    </location>
</feature>
<feature type="transmembrane region" description="Helical" evidence="7">
    <location>
        <begin position="134"/>
        <end position="155"/>
    </location>
</feature>
<dbReference type="SUPFAM" id="SSF161098">
    <property type="entry name" value="MetI-like"/>
    <property type="match status" value="1"/>
</dbReference>
<dbReference type="GO" id="GO:0005886">
    <property type="term" value="C:plasma membrane"/>
    <property type="evidence" value="ECO:0007669"/>
    <property type="project" value="UniProtKB-SubCell"/>
</dbReference>
<feature type="transmembrane region" description="Helical" evidence="7">
    <location>
        <begin position="105"/>
        <end position="128"/>
    </location>
</feature>
<dbReference type="AlphaFoldDB" id="A0A916ZGI4"/>
<comment type="subcellular location">
    <subcellularLocation>
        <location evidence="1 7">Cell membrane</location>
        <topology evidence="1 7">Multi-pass membrane protein</topology>
    </subcellularLocation>
</comment>
<dbReference type="EMBL" id="BMHP01000007">
    <property type="protein sequence ID" value="GGD94745.1"/>
    <property type="molecule type" value="Genomic_DNA"/>
</dbReference>
<protein>
    <submittedName>
        <fullName evidence="9">Sugar ABC transporter permease</fullName>
    </submittedName>
</protein>
<keyword evidence="10" id="KW-1185">Reference proteome</keyword>
<gene>
    <name evidence="9" type="ORF">GCM10010911_61790</name>
</gene>
<evidence type="ECO:0000256" key="3">
    <source>
        <dbReference type="ARBA" id="ARBA00022475"/>
    </source>
</evidence>
<name>A0A916ZGI4_9BACL</name>
<organism evidence="9 10">
    <name type="scientific">Paenibacillus nasutitermitis</name>
    <dbReference type="NCBI Taxonomy" id="1652958"/>
    <lineage>
        <taxon>Bacteria</taxon>
        <taxon>Bacillati</taxon>
        <taxon>Bacillota</taxon>
        <taxon>Bacilli</taxon>
        <taxon>Bacillales</taxon>
        <taxon>Paenibacillaceae</taxon>
        <taxon>Paenibacillus</taxon>
    </lineage>
</organism>